<protein>
    <submittedName>
        <fullName evidence="2">Uncharacterized protein</fullName>
    </submittedName>
</protein>
<dbReference type="EMBL" id="MDYQ01000667">
    <property type="protein sequence ID" value="PRP73109.1"/>
    <property type="molecule type" value="Genomic_DNA"/>
</dbReference>
<organism evidence="2 3">
    <name type="scientific">Planoprotostelium fungivorum</name>
    <dbReference type="NCBI Taxonomy" id="1890364"/>
    <lineage>
        <taxon>Eukaryota</taxon>
        <taxon>Amoebozoa</taxon>
        <taxon>Evosea</taxon>
        <taxon>Variosea</taxon>
        <taxon>Cavosteliida</taxon>
        <taxon>Cavosteliaceae</taxon>
        <taxon>Planoprotostelium</taxon>
    </lineage>
</organism>
<comment type="caution">
    <text evidence="2">The sequence shown here is derived from an EMBL/GenBank/DDBJ whole genome shotgun (WGS) entry which is preliminary data.</text>
</comment>
<name>A0A2P6MN28_9EUKA</name>
<dbReference type="Proteomes" id="UP000241769">
    <property type="component" value="Unassembled WGS sequence"/>
</dbReference>
<dbReference type="AlphaFoldDB" id="A0A2P6MN28"/>
<keyword evidence="1" id="KW-0472">Membrane</keyword>
<evidence type="ECO:0000313" key="3">
    <source>
        <dbReference type="Proteomes" id="UP000241769"/>
    </source>
</evidence>
<keyword evidence="1" id="KW-0812">Transmembrane</keyword>
<keyword evidence="3" id="KW-1185">Reference proteome</keyword>
<proteinExistence type="predicted"/>
<accession>A0A2P6MN28</accession>
<evidence type="ECO:0000256" key="1">
    <source>
        <dbReference type="SAM" id="Phobius"/>
    </source>
</evidence>
<evidence type="ECO:0000313" key="2">
    <source>
        <dbReference type="EMBL" id="PRP73109.1"/>
    </source>
</evidence>
<dbReference type="InParanoid" id="A0A2P6MN28"/>
<keyword evidence="1" id="KW-1133">Transmembrane helix</keyword>
<gene>
    <name evidence="2" type="ORF">PROFUN_16429</name>
</gene>
<reference evidence="2 3" key="1">
    <citation type="journal article" date="2018" name="Genome Biol. Evol.">
        <title>Multiple Roots of Fruiting Body Formation in Amoebozoa.</title>
        <authorList>
            <person name="Hillmann F."/>
            <person name="Forbes G."/>
            <person name="Novohradska S."/>
            <person name="Ferling I."/>
            <person name="Riege K."/>
            <person name="Groth M."/>
            <person name="Westermann M."/>
            <person name="Marz M."/>
            <person name="Spaller T."/>
            <person name="Winckler T."/>
            <person name="Schaap P."/>
            <person name="Glockner G."/>
        </authorList>
    </citation>
    <scope>NUCLEOTIDE SEQUENCE [LARGE SCALE GENOMIC DNA]</scope>
    <source>
        <strain evidence="2 3">Jena</strain>
    </source>
</reference>
<feature type="transmembrane region" description="Helical" evidence="1">
    <location>
        <begin position="90"/>
        <end position="113"/>
    </location>
</feature>
<sequence>MTISWWKQGKREFIDLSMSEKVGSHSLPNRTPTTDNKYVADNGRWKATGPGYSVSYNYLGERPNGSTNGIFVQIPKLLHYALPHCLVPEMYFYSFGVCFLFNSEELIWFFWLVSMPLDY</sequence>